<keyword evidence="1" id="KW-0732">Signal</keyword>
<evidence type="ECO:0000313" key="3">
    <source>
        <dbReference type="WBParaSite" id="HCON_00144730-00001"/>
    </source>
</evidence>
<dbReference type="OrthoDB" id="5799079at2759"/>
<dbReference type="SUPFAM" id="SSF57501">
    <property type="entry name" value="Cystine-knot cytokines"/>
    <property type="match status" value="1"/>
</dbReference>
<feature type="chain" id="PRO_5035460573" evidence="1">
    <location>
        <begin position="24"/>
        <end position="324"/>
    </location>
</feature>
<dbReference type="InterPro" id="IPR029034">
    <property type="entry name" value="Cystine-knot_cytokine"/>
</dbReference>
<dbReference type="PANTHER" id="PTHR33995">
    <property type="entry name" value="PROTEIN CBG18546"/>
    <property type="match status" value="1"/>
</dbReference>
<proteinExistence type="predicted"/>
<organism evidence="2 3">
    <name type="scientific">Haemonchus contortus</name>
    <name type="common">Barber pole worm</name>
    <dbReference type="NCBI Taxonomy" id="6289"/>
    <lineage>
        <taxon>Eukaryota</taxon>
        <taxon>Metazoa</taxon>
        <taxon>Ecdysozoa</taxon>
        <taxon>Nematoda</taxon>
        <taxon>Chromadorea</taxon>
        <taxon>Rhabditida</taxon>
        <taxon>Rhabditina</taxon>
        <taxon>Rhabditomorpha</taxon>
        <taxon>Strongyloidea</taxon>
        <taxon>Trichostrongylidae</taxon>
        <taxon>Haemonchus</taxon>
    </lineage>
</organism>
<evidence type="ECO:0000313" key="2">
    <source>
        <dbReference type="Proteomes" id="UP000025227"/>
    </source>
</evidence>
<dbReference type="Proteomes" id="UP000025227">
    <property type="component" value="Unplaced"/>
</dbReference>
<feature type="signal peptide" evidence="1">
    <location>
        <begin position="1"/>
        <end position="23"/>
    </location>
</feature>
<dbReference type="PANTHER" id="PTHR33995:SF13">
    <property type="entry name" value="CTCK DOMAIN-CONTAINING PROTEIN"/>
    <property type="match status" value="1"/>
</dbReference>
<evidence type="ECO:0000256" key="1">
    <source>
        <dbReference type="SAM" id="SignalP"/>
    </source>
</evidence>
<dbReference type="WBParaSite" id="HCON_00144730-00001">
    <property type="protein sequence ID" value="HCON_00144730-00001"/>
    <property type="gene ID" value="HCON_00144730"/>
</dbReference>
<reference evidence="3" key="1">
    <citation type="submission" date="2020-12" db="UniProtKB">
        <authorList>
            <consortium name="WormBaseParasite"/>
        </authorList>
    </citation>
    <scope>IDENTIFICATION</scope>
    <source>
        <strain evidence="3">MHco3</strain>
    </source>
</reference>
<sequence>MKSFYPTFLAVFTFMAQPLLSQSATSTTPAEDISKDGNLEANDTEITILINSSFVIIEDLEIYNITDSSNAAEKTNVKRTKIQKSGPPSCRKFSISEKYKMLEGIGGRNQLYMAETPDEASRGFVQPSLSFMPKAKSFSDTVDQNDNSPFCNEECQVIKKTLEDALEKRRRTKPLARAPADLGILFKDTGPMEVDEGRTKNNGRCALETFVPLGNCTEPGDEVSWAHEQLCSMCRGIYMLSDNCFPTFFNSVLCNQRETGCIFDNFSDKAHGICRPETLALRVLRNRGDPECEDWAVEQIELPVACQCLLSKGSWLRSQPPKEL</sequence>
<protein>
    <submittedName>
        <fullName evidence="3">CTCK domain-containing protein</fullName>
    </submittedName>
</protein>
<keyword evidence="2" id="KW-1185">Reference proteome</keyword>
<accession>A0A7I4YUC3</accession>
<dbReference type="AlphaFoldDB" id="A0A7I4YUC3"/>
<name>A0A7I4YUC3_HAECO</name>